<name>A0ACB8UEN5_9APHY</name>
<sequence>MSRICLRTIIPTPRLAQACSSGIARSLHTTPQCKFTAVLAPTPSLLNFNPLAERQKRQESIRWKKLQDFKRNLESEDFTRARVWSSYVDLLNFLRPDEIPLEIHRKVLRRCTISLAQARYGTVIRMQQKMRIRAVHPHEARFQAIIYNMRQAGYRPSASDYYFVLRHFAAVGQHMGALNVLREMSNVGLEKRAKAYELCLQALYRRLTLPTWHEDRPRLASGISSIVFKLLKEMEHNKVQLTSTNVDLCFSIIGEAWEDEPFERLMKLAYGIDLAYPDRPPLEFWDKSASADVSPDSSLSPLHPFPFTTAALNNTVDFLGRKGRIPKLVQAFEVLTTPLPAGVSTVRDSSYLDDADDDFGDDRPEVAPFTPPHAEPNTLTYERLIKWISRNNHAPFARHYLYQAYRADRENEKALRTAVLQADVDFPQLKVPHLMFTTKMLQSVYGLTNREKKLPMMRWTVHMLYRMKRRRRADIIFFRRILEKHTQALAAIQEEETSALSEKDAESTTLEPLTEEAVVSSSSISASNSNNASASSADTQSSPVLETTEESKAEEETDGHEAPISRSHKPRRKGFSPNLHLHLLRREYSRLLILERRMIDVVGRTTQRVKEKLGRRVWASRDIYLRSQSTRVLITKEQWRTEVNYKPRRSKIKVDPEEVSALGLPNPQQPFIRGIKMDFFTPSAPRPSENSGETDTKNY</sequence>
<evidence type="ECO:0000313" key="1">
    <source>
        <dbReference type="EMBL" id="KAI0092765.1"/>
    </source>
</evidence>
<protein>
    <submittedName>
        <fullName evidence="1">Uncharacterized protein</fullName>
    </submittedName>
</protein>
<comment type="caution">
    <text evidence="1">The sequence shown here is derived from an EMBL/GenBank/DDBJ whole genome shotgun (WGS) entry which is preliminary data.</text>
</comment>
<dbReference type="EMBL" id="MU274903">
    <property type="protein sequence ID" value="KAI0092765.1"/>
    <property type="molecule type" value="Genomic_DNA"/>
</dbReference>
<accession>A0ACB8UEN5</accession>
<organism evidence="1 2">
    <name type="scientific">Irpex rosettiformis</name>
    <dbReference type="NCBI Taxonomy" id="378272"/>
    <lineage>
        <taxon>Eukaryota</taxon>
        <taxon>Fungi</taxon>
        <taxon>Dikarya</taxon>
        <taxon>Basidiomycota</taxon>
        <taxon>Agaricomycotina</taxon>
        <taxon>Agaricomycetes</taxon>
        <taxon>Polyporales</taxon>
        <taxon>Irpicaceae</taxon>
        <taxon>Irpex</taxon>
    </lineage>
</organism>
<proteinExistence type="predicted"/>
<gene>
    <name evidence="1" type="ORF">BDY19DRAFT_504153</name>
</gene>
<evidence type="ECO:0000313" key="2">
    <source>
        <dbReference type="Proteomes" id="UP001055072"/>
    </source>
</evidence>
<reference evidence="1" key="1">
    <citation type="journal article" date="2021" name="Environ. Microbiol.">
        <title>Gene family expansions and transcriptome signatures uncover fungal adaptations to wood decay.</title>
        <authorList>
            <person name="Hage H."/>
            <person name="Miyauchi S."/>
            <person name="Viragh M."/>
            <person name="Drula E."/>
            <person name="Min B."/>
            <person name="Chaduli D."/>
            <person name="Navarro D."/>
            <person name="Favel A."/>
            <person name="Norest M."/>
            <person name="Lesage-Meessen L."/>
            <person name="Balint B."/>
            <person name="Merenyi Z."/>
            <person name="de Eugenio L."/>
            <person name="Morin E."/>
            <person name="Martinez A.T."/>
            <person name="Baldrian P."/>
            <person name="Stursova M."/>
            <person name="Martinez M.J."/>
            <person name="Novotny C."/>
            <person name="Magnuson J.K."/>
            <person name="Spatafora J.W."/>
            <person name="Maurice S."/>
            <person name="Pangilinan J."/>
            <person name="Andreopoulos W."/>
            <person name="LaButti K."/>
            <person name="Hundley H."/>
            <person name="Na H."/>
            <person name="Kuo A."/>
            <person name="Barry K."/>
            <person name="Lipzen A."/>
            <person name="Henrissat B."/>
            <person name="Riley R."/>
            <person name="Ahrendt S."/>
            <person name="Nagy L.G."/>
            <person name="Grigoriev I.V."/>
            <person name="Martin F."/>
            <person name="Rosso M.N."/>
        </authorList>
    </citation>
    <scope>NUCLEOTIDE SEQUENCE</scope>
    <source>
        <strain evidence="1">CBS 384.51</strain>
    </source>
</reference>
<dbReference type="Proteomes" id="UP001055072">
    <property type="component" value="Unassembled WGS sequence"/>
</dbReference>
<keyword evidence="2" id="KW-1185">Reference proteome</keyword>